<sequence length="60" mass="7264">MLNLAVAEQDCVDLVDFQWSALSENERRLIGRFRQMREQERHQVRRLIEQLANDLDDTEY</sequence>
<dbReference type="RefSeq" id="WP_004576331.1">
    <property type="nucleotide sequence ID" value="NZ_APBQ01000105.1"/>
</dbReference>
<comment type="caution">
    <text evidence="1">The sequence shown here is derived from an EMBL/GenBank/DDBJ whole genome shotgun (WGS) entry which is preliminary data.</text>
</comment>
<organism evidence="1 2">
    <name type="scientific">Pseudomonas putida TRO1</name>
    <dbReference type="NCBI Taxonomy" id="1227924"/>
    <lineage>
        <taxon>Bacteria</taxon>
        <taxon>Pseudomonadati</taxon>
        <taxon>Pseudomonadota</taxon>
        <taxon>Gammaproteobacteria</taxon>
        <taxon>Pseudomonadales</taxon>
        <taxon>Pseudomonadaceae</taxon>
        <taxon>Pseudomonas</taxon>
    </lineage>
</organism>
<protein>
    <submittedName>
        <fullName evidence="1">Uncharacterized protein</fullName>
    </submittedName>
</protein>
<evidence type="ECO:0000313" key="1">
    <source>
        <dbReference type="EMBL" id="ENY76604.1"/>
    </source>
</evidence>
<accession>A0AAD2ZT06</accession>
<reference evidence="1 2" key="1">
    <citation type="submission" date="2013-02" db="EMBL/GenBank/DDBJ databases">
        <title>Insights into the proteome of triclosan-resistant Pseudomonas putida TRO1, isolated from activated sludge.</title>
        <authorList>
            <person name="Lolas I.B."/>
            <person name="Almeida B."/>
            <person name="Starnawski P.M."/>
            <person name="Soenderkaer M."/>
            <person name="Nielsen K.L."/>
            <person name="Nielsen J.L."/>
        </authorList>
    </citation>
    <scope>NUCLEOTIDE SEQUENCE [LARGE SCALE GENOMIC DNA]</scope>
    <source>
        <strain evidence="1 2">TRO1</strain>
    </source>
</reference>
<name>A0AAD2ZT06_PSEPU</name>
<proteinExistence type="predicted"/>
<evidence type="ECO:0000313" key="2">
    <source>
        <dbReference type="Proteomes" id="UP000013237"/>
    </source>
</evidence>
<dbReference type="EMBL" id="APBQ01000105">
    <property type="protein sequence ID" value="ENY76604.1"/>
    <property type="molecule type" value="Genomic_DNA"/>
</dbReference>
<dbReference type="AlphaFoldDB" id="A0AAD2ZT06"/>
<dbReference type="Proteomes" id="UP000013237">
    <property type="component" value="Unassembled WGS sequence"/>
</dbReference>
<gene>
    <name evidence="1" type="ORF">C206_16485</name>
</gene>